<dbReference type="PANTHER" id="PTHR34300">
    <property type="entry name" value="QUEUOSINE PRECURSOR TRANSPORTER-RELATED"/>
    <property type="match status" value="1"/>
</dbReference>
<dbReference type="EMBL" id="BFBB01000002">
    <property type="protein sequence ID" value="GBF49229.1"/>
    <property type="molecule type" value="Genomic_DNA"/>
</dbReference>
<feature type="transmembrane region" description="Helical" evidence="1">
    <location>
        <begin position="147"/>
        <end position="172"/>
    </location>
</feature>
<dbReference type="PANTHER" id="PTHR34300:SF2">
    <property type="entry name" value="QUEUOSINE PRECURSOR TRANSPORTER-RELATED"/>
    <property type="match status" value="1"/>
</dbReference>
<dbReference type="Proteomes" id="UP000245133">
    <property type="component" value="Unassembled WGS sequence"/>
</dbReference>
<feature type="transmembrane region" description="Helical" evidence="1">
    <location>
        <begin position="12"/>
        <end position="30"/>
    </location>
</feature>
<gene>
    <name evidence="2" type="ORF">LPTSP4_07390</name>
</gene>
<accession>A0A2P2DX63</accession>
<name>A0A2P2DX63_9LEPT</name>
<comment type="similarity">
    <text evidence="1">Belongs to the vitamin uptake transporter (VUT/ECF) (TC 2.A.88) family. Q precursor transporter subfamily.</text>
</comment>
<organism evidence="2 3">
    <name type="scientific">Leptospira ryugenii</name>
    <dbReference type="NCBI Taxonomy" id="1917863"/>
    <lineage>
        <taxon>Bacteria</taxon>
        <taxon>Pseudomonadati</taxon>
        <taxon>Spirochaetota</taxon>
        <taxon>Spirochaetia</taxon>
        <taxon>Leptospirales</taxon>
        <taxon>Leptospiraceae</taxon>
        <taxon>Leptospira</taxon>
    </lineage>
</organism>
<keyword evidence="1" id="KW-1003">Cell membrane</keyword>
<comment type="caution">
    <text evidence="2">The sequence shown here is derived from an EMBL/GenBank/DDBJ whole genome shotgun (WGS) entry which is preliminary data.</text>
</comment>
<comment type="function">
    <text evidence="1">Involved in the import of queuosine (Q) precursors, required for Q precursor salvage.</text>
</comment>
<sequence>MDMHLFKDKAVVLYCVLLSLFLTFLLMAELTGSKLFSAFGFTMTMGVIPFPVTFIITDLLNEYFGRKVVRATTLLGMIMISLAYLLIFIDIQIPAIENSPIDDHSFRTVFANSGRVIIGSVIAYLIGQMIDIHVFHYLRQKTKGKHIWLRATGSTVISQLIDSYVVIFIVLWSSHSLGSMVSISNTNFVYKMAVALLITPLLYAIHMYIDRFLGEETKQILLRQAMEEEGYERSLPAG</sequence>
<evidence type="ECO:0000313" key="3">
    <source>
        <dbReference type="Proteomes" id="UP000245133"/>
    </source>
</evidence>
<keyword evidence="1" id="KW-0472">Membrane</keyword>
<evidence type="ECO:0000313" key="2">
    <source>
        <dbReference type="EMBL" id="GBF49229.1"/>
    </source>
</evidence>
<feature type="transmembrane region" description="Helical" evidence="1">
    <location>
        <begin position="36"/>
        <end position="56"/>
    </location>
</feature>
<feature type="transmembrane region" description="Helical" evidence="1">
    <location>
        <begin position="192"/>
        <end position="209"/>
    </location>
</feature>
<dbReference type="GO" id="GO:0005886">
    <property type="term" value="C:plasma membrane"/>
    <property type="evidence" value="ECO:0007669"/>
    <property type="project" value="UniProtKB-SubCell"/>
</dbReference>
<keyword evidence="1" id="KW-0812">Transmembrane</keyword>
<proteinExistence type="inferred from homology"/>
<keyword evidence="3" id="KW-1185">Reference proteome</keyword>
<dbReference type="InterPro" id="IPR003744">
    <property type="entry name" value="YhhQ"/>
</dbReference>
<feature type="transmembrane region" description="Helical" evidence="1">
    <location>
        <begin position="68"/>
        <end position="89"/>
    </location>
</feature>
<protein>
    <recommendedName>
        <fullName evidence="1">Probable queuosine precursor transporter</fullName>
        <shortName evidence="1">Q precursor transporter</shortName>
    </recommendedName>
</protein>
<comment type="subcellular location">
    <subcellularLocation>
        <location evidence="1">Cell membrane</location>
        <topology evidence="1">Multi-pass membrane protein</topology>
    </subcellularLocation>
</comment>
<dbReference type="Pfam" id="PF02592">
    <property type="entry name" value="Vut_1"/>
    <property type="match status" value="1"/>
</dbReference>
<dbReference type="GO" id="GO:0022857">
    <property type="term" value="F:transmembrane transporter activity"/>
    <property type="evidence" value="ECO:0007669"/>
    <property type="project" value="UniProtKB-UniRule"/>
</dbReference>
<dbReference type="AlphaFoldDB" id="A0A2P2DX63"/>
<keyword evidence="1" id="KW-1133">Transmembrane helix</keyword>
<dbReference type="NCBIfam" id="TIGR00697">
    <property type="entry name" value="queuosine precursor transporter"/>
    <property type="match status" value="1"/>
</dbReference>
<keyword evidence="1" id="KW-0813">Transport</keyword>
<evidence type="ECO:0000256" key="1">
    <source>
        <dbReference type="HAMAP-Rule" id="MF_02088"/>
    </source>
</evidence>
<dbReference type="HAMAP" id="MF_02088">
    <property type="entry name" value="Q_prec_transport"/>
    <property type="match status" value="1"/>
</dbReference>
<reference evidence="2 3" key="1">
    <citation type="submission" date="2018-02" db="EMBL/GenBank/DDBJ databases">
        <title>Novel Leptospira species isolated from soil and water in Japan.</title>
        <authorList>
            <person name="Nakao R."/>
            <person name="Masuzawa T."/>
        </authorList>
    </citation>
    <scope>NUCLEOTIDE SEQUENCE [LARGE SCALE GENOMIC DNA]</scope>
    <source>
        <strain evidence="2 3">YH101</strain>
    </source>
</reference>